<organism evidence="6 7">
    <name type="scientific">Candidatus Uhrbacteria bacterium CG_4_9_14_3_um_filter_36_7</name>
    <dbReference type="NCBI Taxonomy" id="1975033"/>
    <lineage>
        <taxon>Bacteria</taxon>
        <taxon>Candidatus Uhriibacteriota</taxon>
    </lineage>
</organism>
<dbReference type="Gene3D" id="3.30.450.40">
    <property type="match status" value="1"/>
</dbReference>
<keyword evidence="4" id="KW-0804">Transcription</keyword>
<dbReference type="SUPFAM" id="SSF46785">
    <property type="entry name" value="Winged helix' DNA-binding domain"/>
    <property type="match status" value="1"/>
</dbReference>
<dbReference type="InterPro" id="IPR021153">
    <property type="entry name" value="HrcA_C"/>
</dbReference>
<keyword evidence="1" id="KW-0678">Repressor</keyword>
<accession>A0A2M7XI30</accession>
<dbReference type="Pfam" id="PF01628">
    <property type="entry name" value="HrcA"/>
    <property type="match status" value="1"/>
</dbReference>
<feature type="domain" description="Heat-inducible transcription repressor HrcA C-terminal" evidence="5">
    <location>
        <begin position="78"/>
        <end position="219"/>
    </location>
</feature>
<dbReference type="EMBL" id="PFWS01000027">
    <property type="protein sequence ID" value="PJA47376.1"/>
    <property type="molecule type" value="Genomic_DNA"/>
</dbReference>
<name>A0A2M7XI30_9BACT</name>
<evidence type="ECO:0000313" key="7">
    <source>
        <dbReference type="Proteomes" id="UP000229749"/>
    </source>
</evidence>
<sequence length="235" mass="26824">MESLDERKSFILRILIEEYILLAEPVGSKFLVSKYELTISPATIRHEMGQLEAHGYLFAPHPSSGRIPTEKGYEYYLEHFLSTKSQPKCKSDWVERLQQVKGEEQKIKELAKVLADLSGEMVIVAFDPHWSYYTGVSQLFRKPDFADLSILHSLSDLLDQCDGVITRIFDSIPNEPQIFLGKKNPFGKDMATIITRYTYGNIHEGILGLLGPIRMNYATNMALVEHAQSLIHELY</sequence>
<dbReference type="InterPro" id="IPR002571">
    <property type="entry name" value="HrcA"/>
</dbReference>
<dbReference type="Proteomes" id="UP000229749">
    <property type="component" value="Unassembled WGS sequence"/>
</dbReference>
<evidence type="ECO:0000256" key="3">
    <source>
        <dbReference type="ARBA" id="ARBA00023016"/>
    </source>
</evidence>
<keyword evidence="3" id="KW-0346">Stress response</keyword>
<evidence type="ECO:0000259" key="5">
    <source>
        <dbReference type="Pfam" id="PF01628"/>
    </source>
</evidence>
<evidence type="ECO:0000256" key="2">
    <source>
        <dbReference type="ARBA" id="ARBA00023015"/>
    </source>
</evidence>
<dbReference type="GO" id="GO:0003677">
    <property type="term" value="F:DNA binding"/>
    <property type="evidence" value="ECO:0007669"/>
    <property type="project" value="InterPro"/>
</dbReference>
<proteinExistence type="predicted"/>
<dbReference type="SUPFAM" id="SSF55781">
    <property type="entry name" value="GAF domain-like"/>
    <property type="match status" value="1"/>
</dbReference>
<evidence type="ECO:0000313" key="6">
    <source>
        <dbReference type="EMBL" id="PJA47376.1"/>
    </source>
</evidence>
<protein>
    <recommendedName>
        <fullName evidence="5">Heat-inducible transcription repressor HrcA C-terminal domain-containing protein</fullName>
    </recommendedName>
</protein>
<keyword evidence="2" id="KW-0805">Transcription regulation</keyword>
<dbReference type="PANTHER" id="PTHR34824:SF1">
    <property type="entry name" value="HEAT-INDUCIBLE TRANSCRIPTION REPRESSOR HRCA"/>
    <property type="match status" value="1"/>
</dbReference>
<dbReference type="InterPro" id="IPR036388">
    <property type="entry name" value="WH-like_DNA-bd_sf"/>
</dbReference>
<dbReference type="AlphaFoldDB" id="A0A2M7XI30"/>
<dbReference type="InterPro" id="IPR036390">
    <property type="entry name" value="WH_DNA-bd_sf"/>
</dbReference>
<dbReference type="GO" id="GO:0045892">
    <property type="term" value="P:negative regulation of DNA-templated transcription"/>
    <property type="evidence" value="ECO:0007669"/>
    <property type="project" value="TreeGrafter"/>
</dbReference>
<dbReference type="InterPro" id="IPR029016">
    <property type="entry name" value="GAF-like_dom_sf"/>
</dbReference>
<dbReference type="Gene3D" id="1.10.10.10">
    <property type="entry name" value="Winged helix-like DNA-binding domain superfamily/Winged helix DNA-binding domain"/>
    <property type="match status" value="1"/>
</dbReference>
<dbReference type="PANTHER" id="PTHR34824">
    <property type="entry name" value="HEAT-INDUCIBLE TRANSCRIPTION REPRESSOR HRCA"/>
    <property type="match status" value="1"/>
</dbReference>
<reference evidence="7" key="1">
    <citation type="submission" date="2017-09" db="EMBL/GenBank/DDBJ databases">
        <title>Depth-based differentiation of microbial function through sediment-hosted aquifers and enrichment of novel symbionts in the deep terrestrial subsurface.</title>
        <authorList>
            <person name="Probst A.J."/>
            <person name="Ladd B."/>
            <person name="Jarett J.K."/>
            <person name="Geller-Mcgrath D.E."/>
            <person name="Sieber C.M.K."/>
            <person name="Emerson J.B."/>
            <person name="Anantharaman K."/>
            <person name="Thomas B.C."/>
            <person name="Malmstrom R."/>
            <person name="Stieglmeier M."/>
            <person name="Klingl A."/>
            <person name="Woyke T."/>
            <person name="Ryan C.M."/>
            <person name="Banfield J.F."/>
        </authorList>
    </citation>
    <scope>NUCLEOTIDE SEQUENCE [LARGE SCALE GENOMIC DNA]</scope>
</reference>
<evidence type="ECO:0000256" key="1">
    <source>
        <dbReference type="ARBA" id="ARBA00022491"/>
    </source>
</evidence>
<gene>
    <name evidence="6" type="ORF">CO172_01760</name>
</gene>
<comment type="caution">
    <text evidence="6">The sequence shown here is derived from an EMBL/GenBank/DDBJ whole genome shotgun (WGS) entry which is preliminary data.</text>
</comment>
<evidence type="ECO:0000256" key="4">
    <source>
        <dbReference type="ARBA" id="ARBA00023163"/>
    </source>
</evidence>